<protein>
    <submittedName>
        <fullName evidence="1">Uncharacterized protein</fullName>
    </submittedName>
</protein>
<sequence>MTKNESESRMWDSLKQAIAVSSGFQRWQLERKINEGQQQNISLDRQVSIYLRETLETLAY</sequence>
<dbReference type="OrthoDB" id="573503at2"/>
<keyword evidence="2" id="KW-1185">Reference proteome</keyword>
<evidence type="ECO:0000313" key="1">
    <source>
        <dbReference type="EMBL" id="RQH50244.1"/>
    </source>
</evidence>
<comment type="caution">
    <text evidence="1">The sequence shown here is derived from an EMBL/GenBank/DDBJ whole genome shotgun (WGS) entry which is preliminary data.</text>
</comment>
<dbReference type="Proteomes" id="UP000269154">
    <property type="component" value="Unassembled WGS sequence"/>
</dbReference>
<dbReference type="AlphaFoldDB" id="A0A3N6PHU0"/>
<gene>
    <name evidence="1" type="ORF">D5R40_06650</name>
</gene>
<evidence type="ECO:0000313" key="2">
    <source>
        <dbReference type="Proteomes" id="UP000269154"/>
    </source>
</evidence>
<dbReference type="EMBL" id="RCBY01000024">
    <property type="protein sequence ID" value="RQH50244.1"/>
    <property type="molecule type" value="Genomic_DNA"/>
</dbReference>
<accession>A0A3N6PHU0</accession>
<organism evidence="1 2">
    <name type="scientific">Okeania hirsuta</name>
    <dbReference type="NCBI Taxonomy" id="1458930"/>
    <lineage>
        <taxon>Bacteria</taxon>
        <taxon>Bacillati</taxon>
        <taxon>Cyanobacteriota</taxon>
        <taxon>Cyanophyceae</taxon>
        <taxon>Oscillatoriophycideae</taxon>
        <taxon>Oscillatoriales</taxon>
        <taxon>Microcoleaceae</taxon>
        <taxon>Okeania</taxon>
    </lineage>
</organism>
<reference evidence="1 2" key="1">
    <citation type="journal article" date="2018" name="ACS Chem. Biol.">
        <title>Ketoreductase domain dysfunction expands chemodiversity: malyngamide biosynthesis in the cyanobacterium Okeania hirsuta.</title>
        <authorList>
            <person name="Moss N.A."/>
            <person name="Leao T."/>
            <person name="Rankin M."/>
            <person name="McCullough T.M."/>
            <person name="Qu P."/>
            <person name="Korobeynikov A."/>
            <person name="Smith J.L."/>
            <person name="Gerwick L."/>
            <person name="Gerwick W.H."/>
        </authorList>
    </citation>
    <scope>NUCLEOTIDE SEQUENCE [LARGE SCALE GENOMIC DNA]</scope>
    <source>
        <strain evidence="1 2">PAB10Feb10-1</strain>
    </source>
</reference>
<name>A0A3N6PHU0_9CYAN</name>
<proteinExistence type="predicted"/>